<dbReference type="AlphaFoldDB" id="A0A498D9S7"/>
<dbReference type="RefSeq" id="WP_121521735.1">
    <property type="nucleotide sequence ID" value="NZ_RCHR01000002.1"/>
</dbReference>
<reference evidence="2 3" key="1">
    <citation type="submission" date="2018-10" db="EMBL/GenBank/DDBJ databases">
        <title>Oceanobacillus sp. YLB-02 draft genome.</title>
        <authorList>
            <person name="Yu L."/>
        </authorList>
    </citation>
    <scope>NUCLEOTIDE SEQUENCE [LARGE SCALE GENOMIC DNA]</scope>
    <source>
        <strain evidence="2 3">YLB-02</strain>
    </source>
</reference>
<comment type="caution">
    <text evidence="2">The sequence shown here is derived from an EMBL/GenBank/DDBJ whole genome shotgun (WGS) entry which is preliminary data.</text>
</comment>
<accession>A0A498D9S7</accession>
<protein>
    <submittedName>
        <fullName evidence="2">Uncharacterized protein</fullName>
    </submittedName>
</protein>
<keyword evidence="1" id="KW-0812">Transmembrane</keyword>
<evidence type="ECO:0000313" key="2">
    <source>
        <dbReference type="EMBL" id="RLL46484.1"/>
    </source>
</evidence>
<feature type="transmembrane region" description="Helical" evidence="1">
    <location>
        <begin position="20"/>
        <end position="40"/>
    </location>
</feature>
<evidence type="ECO:0000256" key="1">
    <source>
        <dbReference type="SAM" id="Phobius"/>
    </source>
</evidence>
<dbReference type="Proteomes" id="UP000270219">
    <property type="component" value="Unassembled WGS sequence"/>
</dbReference>
<dbReference type="OrthoDB" id="2390218at2"/>
<evidence type="ECO:0000313" key="3">
    <source>
        <dbReference type="Proteomes" id="UP000270219"/>
    </source>
</evidence>
<sequence length="69" mass="8278">MSYLYMPFLYFPTDKSEYIPAAISLVVFMTLAVLAMYFMYKKSKKDEESFNKQYEDRIKNAEKLKESHD</sequence>
<keyword evidence="1" id="KW-0472">Membrane</keyword>
<proteinExistence type="predicted"/>
<dbReference type="EMBL" id="RCHR01000002">
    <property type="protein sequence ID" value="RLL46484.1"/>
    <property type="molecule type" value="Genomic_DNA"/>
</dbReference>
<keyword evidence="3" id="KW-1185">Reference proteome</keyword>
<keyword evidence="1" id="KW-1133">Transmembrane helix</keyword>
<name>A0A498D9S7_9BACI</name>
<gene>
    <name evidence="2" type="ORF">D8M04_04565</name>
</gene>
<organism evidence="2 3">
    <name type="scientific">Oceanobacillus piezotolerans</name>
    <dbReference type="NCBI Taxonomy" id="2448030"/>
    <lineage>
        <taxon>Bacteria</taxon>
        <taxon>Bacillati</taxon>
        <taxon>Bacillota</taxon>
        <taxon>Bacilli</taxon>
        <taxon>Bacillales</taxon>
        <taxon>Bacillaceae</taxon>
        <taxon>Oceanobacillus</taxon>
    </lineage>
</organism>